<proteinExistence type="inferred from homology"/>
<gene>
    <name evidence="6" type="primary">LOC110504334</name>
    <name evidence="5" type="ORF">GSONMT00029149001</name>
</gene>
<dbReference type="RefSeq" id="XP_021438785.1">
    <property type="nucleotide sequence ID" value="XM_021583110.2"/>
</dbReference>
<evidence type="ECO:0000313" key="5">
    <source>
        <dbReference type="EMBL" id="CDQ89201.1"/>
    </source>
</evidence>
<comment type="similarity">
    <text evidence="2">Belongs to the IL-17 family.</text>
</comment>
<dbReference type="OrthoDB" id="6093351at2759"/>
<sequence length="159" mass="17914">MHHSDRRMWKTSEMELKNNASKYLVVCCVSMLLGLTIAKGEVGEKERCEDILTIPSDYYKTPSEESEGNGNINTRSLSPWTWKPITVKNRIPPTIWEAKCSSMYCVYPTNSSQAVGYQQNSVPIYQQVMVLHSSATRKCYNVAFLSVAVGCTCAWARTS</sequence>
<dbReference type="Proteomes" id="UP000694395">
    <property type="component" value="Chromosome 25"/>
</dbReference>
<evidence type="ECO:0000313" key="6">
    <source>
        <dbReference type="Ensembl" id="ENSOMYP00000093527.1"/>
    </source>
</evidence>
<evidence type="ECO:0000256" key="2">
    <source>
        <dbReference type="ARBA" id="ARBA00007236"/>
    </source>
</evidence>
<dbReference type="Ensembl" id="ENSOMYT00000101709.2">
    <property type="protein sequence ID" value="ENSOMYP00000093527.1"/>
    <property type="gene ID" value="ENSOMYG00000042817.2"/>
</dbReference>
<evidence type="ECO:0000256" key="4">
    <source>
        <dbReference type="ARBA" id="ARBA00022729"/>
    </source>
</evidence>
<dbReference type="PaxDb" id="8022-A0A060YBW2"/>
<dbReference type="EMBL" id="FR909307">
    <property type="protein sequence ID" value="CDQ89201.1"/>
    <property type="molecule type" value="Genomic_DNA"/>
</dbReference>
<dbReference type="Gene3D" id="2.10.90.10">
    <property type="entry name" value="Cystine-knot cytokines"/>
    <property type="match status" value="1"/>
</dbReference>
<dbReference type="KEGG" id="omy:110504334"/>
<evidence type="ECO:0000313" key="8">
    <source>
        <dbReference type="Proteomes" id="UP000694395"/>
    </source>
</evidence>
<comment type="subcellular location">
    <subcellularLocation>
        <location evidence="1">Secreted</location>
    </subcellularLocation>
</comment>
<organism evidence="5 7">
    <name type="scientific">Oncorhynchus mykiss</name>
    <name type="common">Rainbow trout</name>
    <name type="synonym">Salmo gairdneri</name>
    <dbReference type="NCBI Taxonomy" id="8022"/>
    <lineage>
        <taxon>Eukaryota</taxon>
        <taxon>Metazoa</taxon>
        <taxon>Chordata</taxon>
        <taxon>Craniata</taxon>
        <taxon>Vertebrata</taxon>
        <taxon>Euteleostomi</taxon>
        <taxon>Actinopterygii</taxon>
        <taxon>Neopterygii</taxon>
        <taxon>Teleostei</taxon>
        <taxon>Protacanthopterygii</taxon>
        <taxon>Salmoniformes</taxon>
        <taxon>Salmonidae</taxon>
        <taxon>Salmoninae</taxon>
        <taxon>Oncorhynchus</taxon>
    </lineage>
</organism>
<dbReference type="SUPFAM" id="SSF57501">
    <property type="entry name" value="Cystine-knot cytokines"/>
    <property type="match status" value="1"/>
</dbReference>
<accession>A0A060YBW2</accession>
<dbReference type="InterPro" id="IPR010345">
    <property type="entry name" value="IL-17_fam"/>
</dbReference>
<reference evidence="5" key="1">
    <citation type="journal article" date="2014" name="Nat. Commun.">
        <title>The rainbow trout genome provides novel insights into evolution after whole-genome duplication in vertebrates.</title>
        <authorList>
            <person name="Berthelot C."/>
            <person name="Brunet F."/>
            <person name="Chalopin D."/>
            <person name="Juanchich A."/>
            <person name="Bernard M."/>
            <person name="Noel B."/>
            <person name="Bento P."/>
            <person name="Da Silva C."/>
            <person name="Labadie K."/>
            <person name="Alberti A."/>
            <person name="Aury J.M."/>
            <person name="Louis A."/>
            <person name="Dehais P."/>
            <person name="Bardou P."/>
            <person name="Montfort J."/>
            <person name="Klopp C."/>
            <person name="Cabau C."/>
            <person name="Gaspin C."/>
            <person name="Thorgaard G.H."/>
            <person name="Boussaha M."/>
            <person name="Quillet E."/>
            <person name="Guyomard R."/>
            <person name="Galiana D."/>
            <person name="Bobe J."/>
            <person name="Volff J.N."/>
            <person name="Genet C."/>
            <person name="Wincker P."/>
            <person name="Jaillon O."/>
            <person name="Roest Crollius H."/>
            <person name="Guiguen Y."/>
        </authorList>
    </citation>
    <scope>NUCLEOTIDE SEQUENCE [LARGE SCALE GENOMIC DNA]</scope>
</reference>
<reference evidence="5" key="2">
    <citation type="submission" date="2014-03" db="EMBL/GenBank/DDBJ databases">
        <authorList>
            <person name="Genoscope - CEA"/>
        </authorList>
    </citation>
    <scope>NUCLEOTIDE SEQUENCE</scope>
</reference>
<evidence type="ECO:0000256" key="3">
    <source>
        <dbReference type="ARBA" id="ARBA00022525"/>
    </source>
</evidence>
<dbReference type="Pfam" id="PF06083">
    <property type="entry name" value="IL17"/>
    <property type="match status" value="1"/>
</dbReference>
<dbReference type="Proteomes" id="UP000193380">
    <property type="component" value="Unassembled WGS sequence"/>
</dbReference>
<dbReference type="AlphaFoldDB" id="A0A060YBW2"/>
<dbReference type="STRING" id="8022.A0A060YBW2"/>
<keyword evidence="8" id="KW-1185">Reference proteome</keyword>
<dbReference type="GO" id="GO:0005125">
    <property type="term" value="F:cytokine activity"/>
    <property type="evidence" value="ECO:0007669"/>
    <property type="project" value="InterPro"/>
</dbReference>
<evidence type="ECO:0000313" key="7">
    <source>
        <dbReference type="Proteomes" id="UP000193380"/>
    </source>
</evidence>
<name>A0A060YBW2_ONCMY</name>
<evidence type="ECO:0000256" key="1">
    <source>
        <dbReference type="ARBA" id="ARBA00004613"/>
    </source>
</evidence>
<keyword evidence="3" id="KW-0964">Secreted</keyword>
<dbReference type="GeneID" id="110504334"/>
<dbReference type="InterPro" id="IPR029034">
    <property type="entry name" value="Cystine-knot_cytokine"/>
</dbReference>
<keyword evidence="4" id="KW-0732">Signal</keyword>
<dbReference type="GeneTree" id="ENSGT01030000235144"/>
<protein>
    <submittedName>
        <fullName evidence="5 6">Uncharacterized protein</fullName>
    </submittedName>
</protein>
<dbReference type="GO" id="GO:0005576">
    <property type="term" value="C:extracellular region"/>
    <property type="evidence" value="ECO:0007669"/>
    <property type="project" value="UniProtKB-SubCell"/>
</dbReference>
<reference evidence="6 8" key="3">
    <citation type="submission" date="2020-07" db="EMBL/GenBank/DDBJ databases">
        <title>A long reads based de novo assembly of the rainbow trout Arlee double haploid line genome.</title>
        <authorList>
            <person name="Gao G."/>
            <person name="Palti Y."/>
        </authorList>
    </citation>
    <scope>NUCLEOTIDE SEQUENCE [LARGE SCALE GENOMIC DNA]</scope>
</reference>
<reference evidence="6" key="4">
    <citation type="submission" date="2025-05" db="UniProtKB">
        <authorList>
            <consortium name="Ensembl"/>
        </authorList>
    </citation>
    <scope>IDENTIFICATION</scope>
</reference>